<feature type="transmembrane region" description="Helical" evidence="1">
    <location>
        <begin position="130"/>
        <end position="150"/>
    </location>
</feature>
<feature type="transmembrane region" description="Helical" evidence="1">
    <location>
        <begin position="39"/>
        <end position="62"/>
    </location>
</feature>
<dbReference type="Proteomes" id="UP001228905">
    <property type="component" value="Unassembled WGS sequence"/>
</dbReference>
<accession>A0ABU0ISU5</accession>
<feature type="transmembrane region" description="Helical" evidence="1">
    <location>
        <begin position="101"/>
        <end position="124"/>
    </location>
</feature>
<dbReference type="RefSeq" id="WP_307350164.1">
    <property type="nucleotide sequence ID" value="NZ_JAUSVS010000005.1"/>
</dbReference>
<name>A0ABU0ISU5_9CAUL</name>
<feature type="transmembrane region" description="Helical" evidence="1">
    <location>
        <begin position="6"/>
        <end position="27"/>
    </location>
</feature>
<keyword evidence="1" id="KW-0812">Transmembrane</keyword>
<protein>
    <submittedName>
        <fullName evidence="2">Uncharacterized protein</fullName>
    </submittedName>
</protein>
<proteinExistence type="predicted"/>
<keyword evidence="3" id="KW-1185">Reference proteome</keyword>
<comment type="caution">
    <text evidence="2">The sequence shown here is derived from an EMBL/GenBank/DDBJ whole genome shotgun (WGS) entry which is preliminary data.</text>
</comment>
<keyword evidence="1" id="KW-1133">Transmembrane helix</keyword>
<evidence type="ECO:0000256" key="1">
    <source>
        <dbReference type="SAM" id="Phobius"/>
    </source>
</evidence>
<dbReference type="EMBL" id="JAUSVS010000005">
    <property type="protein sequence ID" value="MDQ0465066.1"/>
    <property type="molecule type" value="Genomic_DNA"/>
</dbReference>
<organism evidence="2 3">
    <name type="scientific">Caulobacter ginsengisoli</name>
    <dbReference type="NCBI Taxonomy" id="400775"/>
    <lineage>
        <taxon>Bacteria</taxon>
        <taxon>Pseudomonadati</taxon>
        <taxon>Pseudomonadota</taxon>
        <taxon>Alphaproteobacteria</taxon>
        <taxon>Caulobacterales</taxon>
        <taxon>Caulobacteraceae</taxon>
        <taxon>Caulobacter</taxon>
    </lineage>
</organism>
<keyword evidence="1" id="KW-0472">Membrane</keyword>
<reference evidence="2 3" key="1">
    <citation type="submission" date="2023-07" db="EMBL/GenBank/DDBJ databases">
        <title>Genomic Encyclopedia of Type Strains, Phase IV (KMG-IV): sequencing the most valuable type-strain genomes for metagenomic binning, comparative biology and taxonomic classification.</title>
        <authorList>
            <person name="Goeker M."/>
        </authorList>
    </citation>
    <scope>NUCLEOTIDE SEQUENCE [LARGE SCALE GENOMIC DNA]</scope>
    <source>
        <strain evidence="2 3">DSM 18695</strain>
    </source>
</reference>
<evidence type="ECO:0000313" key="3">
    <source>
        <dbReference type="Proteomes" id="UP001228905"/>
    </source>
</evidence>
<evidence type="ECO:0000313" key="2">
    <source>
        <dbReference type="EMBL" id="MDQ0465066.1"/>
    </source>
</evidence>
<gene>
    <name evidence="2" type="ORF">QO010_002850</name>
</gene>
<sequence length="171" mass="18077">MNLEDLKGVAAIGGGAVAVLLIGYLLLRVSRHIEGGSVSVFWVLVANSLALAGLGASLVLLWRDHLPLVQLNPLAQMSMLFTSVGLDAARKVSPGPWRRIARILSGLAFALYLALCVLVLPQIVSAAQGASLWLLTVLAVIVIVTAIQWAEHRKAKSTSKDTPPPAMEPTA</sequence>